<dbReference type="EMBL" id="VTPC01008109">
    <property type="protein sequence ID" value="KAF2893263.1"/>
    <property type="molecule type" value="Genomic_DNA"/>
</dbReference>
<accession>A0A8K0GCH5</accession>
<feature type="non-terminal residue" evidence="1">
    <location>
        <position position="1"/>
    </location>
</feature>
<sequence length="60" mass="6696">NQTINMKIALLNLTKNSKMKQIAIVHLKKETAKTSLTVRVLVMGKLVKTKKVLLGIPARQ</sequence>
<protein>
    <submittedName>
        <fullName evidence="1">Uncharacterized protein</fullName>
    </submittedName>
</protein>
<dbReference type="Proteomes" id="UP000801492">
    <property type="component" value="Unassembled WGS sequence"/>
</dbReference>
<reference evidence="1" key="1">
    <citation type="submission" date="2019-08" db="EMBL/GenBank/DDBJ databases">
        <title>The genome of the North American firefly Photinus pyralis.</title>
        <authorList>
            <consortium name="Photinus pyralis genome working group"/>
            <person name="Fallon T.R."/>
            <person name="Sander Lower S.E."/>
            <person name="Weng J.-K."/>
        </authorList>
    </citation>
    <scope>NUCLEOTIDE SEQUENCE</scope>
    <source>
        <strain evidence="1">TRF0915ILg1</strain>
        <tissue evidence="1">Whole body</tissue>
    </source>
</reference>
<evidence type="ECO:0000313" key="1">
    <source>
        <dbReference type="EMBL" id="KAF2893263.1"/>
    </source>
</evidence>
<comment type="caution">
    <text evidence="1">The sequence shown here is derived from an EMBL/GenBank/DDBJ whole genome shotgun (WGS) entry which is preliminary data.</text>
</comment>
<gene>
    <name evidence="1" type="ORF">ILUMI_12910</name>
</gene>
<evidence type="ECO:0000313" key="2">
    <source>
        <dbReference type="Proteomes" id="UP000801492"/>
    </source>
</evidence>
<feature type="non-terminal residue" evidence="1">
    <location>
        <position position="60"/>
    </location>
</feature>
<keyword evidence="2" id="KW-1185">Reference proteome</keyword>
<dbReference type="AlphaFoldDB" id="A0A8K0GCH5"/>
<organism evidence="1 2">
    <name type="scientific">Ignelater luminosus</name>
    <name type="common">Cucubano</name>
    <name type="synonym">Pyrophorus luminosus</name>
    <dbReference type="NCBI Taxonomy" id="2038154"/>
    <lineage>
        <taxon>Eukaryota</taxon>
        <taxon>Metazoa</taxon>
        <taxon>Ecdysozoa</taxon>
        <taxon>Arthropoda</taxon>
        <taxon>Hexapoda</taxon>
        <taxon>Insecta</taxon>
        <taxon>Pterygota</taxon>
        <taxon>Neoptera</taxon>
        <taxon>Endopterygota</taxon>
        <taxon>Coleoptera</taxon>
        <taxon>Polyphaga</taxon>
        <taxon>Elateriformia</taxon>
        <taxon>Elateroidea</taxon>
        <taxon>Elateridae</taxon>
        <taxon>Agrypninae</taxon>
        <taxon>Pyrophorini</taxon>
        <taxon>Ignelater</taxon>
    </lineage>
</organism>
<proteinExistence type="predicted"/>
<name>A0A8K0GCH5_IGNLU</name>